<dbReference type="EMBL" id="JANPWB010000001">
    <property type="protein sequence ID" value="KAJ1213424.1"/>
    <property type="molecule type" value="Genomic_DNA"/>
</dbReference>
<proteinExistence type="predicted"/>
<protein>
    <submittedName>
        <fullName evidence="1">Uncharacterized protein</fullName>
    </submittedName>
</protein>
<dbReference type="AlphaFoldDB" id="A0AAV7WH93"/>
<accession>A0AAV7WH93</accession>
<name>A0AAV7WH93_PLEWA</name>
<evidence type="ECO:0000313" key="1">
    <source>
        <dbReference type="EMBL" id="KAJ1213424.1"/>
    </source>
</evidence>
<keyword evidence="2" id="KW-1185">Reference proteome</keyword>
<reference evidence="1" key="1">
    <citation type="journal article" date="2022" name="bioRxiv">
        <title>Sequencing and chromosome-scale assembly of the giantPleurodeles waltlgenome.</title>
        <authorList>
            <person name="Brown T."/>
            <person name="Elewa A."/>
            <person name="Iarovenko S."/>
            <person name="Subramanian E."/>
            <person name="Araus A.J."/>
            <person name="Petzold A."/>
            <person name="Susuki M."/>
            <person name="Suzuki K.-i.T."/>
            <person name="Hayashi T."/>
            <person name="Toyoda A."/>
            <person name="Oliveira C."/>
            <person name="Osipova E."/>
            <person name="Leigh N.D."/>
            <person name="Simon A."/>
            <person name="Yun M.H."/>
        </authorList>
    </citation>
    <scope>NUCLEOTIDE SEQUENCE</scope>
    <source>
        <strain evidence="1">20211129_DDA</strain>
        <tissue evidence="1">Liver</tissue>
    </source>
</reference>
<comment type="caution">
    <text evidence="1">The sequence shown here is derived from an EMBL/GenBank/DDBJ whole genome shotgun (WGS) entry which is preliminary data.</text>
</comment>
<gene>
    <name evidence="1" type="ORF">NDU88_001061</name>
</gene>
<evidence type="ECO:0000313" key="2">
    <source>
        <dbReference type="Proteomes" id="UP001066276"/>
    </source>
</evidence>
<dbReference type="Proteomes" id="UP001066276">
    <property type="component" value="Chromosome 1_1"/>
</dbReference>
<sequence>MPSGKSHGKSANKSTQQLLFSEALQPHRSMAIAGDGLLPDRTLILFGSAQDTAMEHILQEIMAVGHWLEGLDSTLTAETKSIRMDIAGFQKQVTDLEQCVTTVESRLSALLDREQELLFLCSKAADLEGRS</sequence>
<organism evidence="1 2">
    <name type="scientific">Pleurodeles waltl</name>
    <name type="common">Iberian ribbed newt</name>
    <dbReference type="NCBI Taxonomy" id="8319"/>
    <lineage>
        <taxon>Eukaryota</taxon>
        <taxon>Metazoa</taxon>
        <taxon>Chordata</taxon>
        <taxon>Craniata</taxon>
        <taxon>Vertebrata</taxon>
        <taxon>Euteleostomi</taxon>
        <taxon>Amphibia</taxon>
        <taxon>Batrachia</taxon>
        <taxon>Caudata</taxon>
        <taxon>Salamandroidea</taxon>
        <taxon>Salamandridae</taxon>
        <taxon>Pleurodelinae</taxon>
        <taxon>Pleurodeles</taxon>
    </lineage>
</organism>